<sequence>MNIYVSNISFKLTEGELQEAFAEFGEVSSVKIITDKFTGKSKGFGFIEMENDDEAANAIEQLNGIELGGREIQVKKALPKTENSGSRGGYGNDNRYGSSDRGGYKRNNSYDSKKNNRY</sequence>
<keyword evidence="5" id="KW-1185">Reference proteome</keyword>
<dbReference type="AlphaFoldDB" id="A0A1I2HZS2"/>
<dbReference type="PANTHER" id="PTHR48027">
    <property type="entry name" value="HETEROGENEOUS NUCLEAR RIBONUCLEOPROTEIN 87F-RELATED"/>
    <property type="match status" value="1"/>
</dbReference>
<gene>
    <name evidence="4" type="ORF">SAMN04488541_10274</name>
</gene>
<protein>
    <submittedName>
        <fullName evidence="4">RNA recognition motif. (A.k.a. RRM, RBD, or RNP domain)</fullName>
    </submittedName>
</protein>
<dbReference type="InterPro" id="IPR000504">
    <property type="entry name" value="RRM_dom"/>
</dbReference>
<dbReference type="OrthoDB" id="9798855at2"/>
<dbReference type="Proteomes" id="UP000199513">
    <property type="component" value="Unassembled WGS sequence"/>
</dbReference>
<feature type="region of interest" description="Disordered" evidence="2">
    <location>
        <begin position="76"/>
        <end position="118"/>
    </location>
</feature>
<evidence type="ECO:0000259" key="3">
    <source>
        <dbReference type="PROSITE" id="PS50102"/>
    </source>
</evidence>
<dbReference type="RefSeq" id="WP_091547949.1">
    <property type="nucleotide sequence ID" value="NZ_FONY01000027.1"/>
</dbReference>
<feature type="domain" description="RRM" evidence="3">
    <location>
        <begin position="1"/>
        <end position="79"/>
    </location>
</feature>
<keyword evidence="1" id="KW-0694">RNA-binding</keyword>
<dbReference type="CDD" id="cd21608">
    <property type="entry name" value="RRM2_NsCP33_like"/>
    <property type="match status" value="1"/>
</dbReference>
<dbReference type="GO" id="GO:0003723">
    <property type="term" value="F:RNA binding"/>
    <property type="evidence" value="ECO:0007669"/>
    <property type="project" value="UniProtKB-KW"/>
</dbReference>
<evidence type="ECO:0000313" key="5">
    <source>
        <dbReference type="Proteomes" id="UP000199513"/>
    </source>
</evidence>
<dbReference type="STRING" id="1003.SAMN04488541_10274"/>
<dbReference type="InterPro" id="IPR052462">
    <property type="entry name" value="SLIRP/GR-RBP-like"/>
</dbReference>
<accession>A0A1I2HZS2</accession>
<proteinExistence type="predicted"/>
<dbReference type="InterPro" id="IPR012677">
    <property type="entry name" value="Nucleotide-bd_a/b_plait_sf"/>
</dbReference>
<dbReference type="InterPro" id="IPR035979">
    <property type="entry name" value="RBD_domain_sf"/>
</dbReference>
<evidence type="ECO:0000256" key="1">
    <source>
        <dbReference type="ARBA" id="ARBA00022884"/>
    </source>
</evidence>
<dbReference type="SMART" id="SM00360">
    <property type="entry name" value="RRM"/>
    <property type="match status" value="1"/>
</dbReference>
<dbReference type="Gene3D" id="3.30.70.330">
    <property type="match status" value="1"/>
</dbReference>
<evidence type="ECO:0000313" key="4">
    <source>
        <dbReference type="EMBL" id="SFF34086.1"/>
    </source>
</evidence>
<evidence type="ECO:0000256" key="2">
    <source>
        <dbReference type="SAM" id="MobiDB-lite"/>
    </source>
</evidence>
<name>A0A1I2HZS2_9BACT</name>
<dbReference type="PROSITE" id="PS50102">
    <property type="entry name" value="RRM"/>
    <property type="match status" value="1"/>
</dbReference>
<reference evidence="4 5" key="1">
    <citation type="submission" date="2016-10" db="EMBL/GenBank/DDBJ databases">
        <authorList>
            <person name="de Groot N.N."/>
        </authorList>
    </citation>
    <scope>NUCLEOTIDE SEQUENCE [LARGE SCALE GENOMIC DNA]</scope>
    <source>
        <strain>GEY</strain>
        <strain evidence="5">DSM 9560</strain>
    </source>
</reference>
<dbReference type="Pfam" id="PF00076">
    <property type="entry name" value="RRM_1"/>
    <property type="match status" value="1"/>
</dbReference>
<dbReference type="SUPFAM" id="SSF54928">
    <property type="entry name" value="RNA-binding domain, RBD"/>
    <property type="match status" value="1"/>
</dbReference>
<organism evidence="4 5">
    <name type="scientific">Thermoflexibacter ruber</name>
    <dbReference type="NCBI Taxonomy" id="1003"/>
    <lineage>
        <taxon>Bacteria</taxon>
        <taxon>Pseudomonadati</taxon>
        <taxon>Bacteroidota</taxon>
        <taxon>Cytophagia</taxon>
        <taxon>Cytophagales</taxon>
        <taxon>Thermoflexibacteraceae</taxon>
        <taxon>Thermoflexibacter</taxon>
    </lineage>
</organism>
<dbReference type="EMBL" id="FONY01000027">
    <property type="protein sequence ID" value="SFF34086.1"/>
    <property type="molecule type" value="Genomic_DNA"/>
</dbReference>
<dbReference type="InterPro" id="IPR048289">
    <property type="entry name" value="RRM2_NsCP33-like"/>
</dbReference>